<evidence type="ECO:0000313" key="1">
    <source>
        <dbReference type="EMBL" id="KAI4380024.1"/>
    </source>
</evidence>
<accession>A0ACB9RMC1</accession>
<gene>
    <name evidence="1" type="ORF">MLD38_006259</name>
</gene>
<keyword evidence="2" id="KW-1185">Reference proteome</keyword>
<reference evidence="2" key="1">
    <citation type="journal article" date="2023" name="Front. Plant Sci.">
        <title>Chromosomal-level genome assembly of Melastoma candidum provides insights into trichome evolution.</title>
        <authorList>
            <person name="Zhong Y."/>
            <person name="Wu W."/>
            <person name="Sun C."/>
            <person name="Zou P."/>
            <person name="Liu Y."/>
            <person name="Dai S."/>
            <person name="Zhou R."/>
        </authorList>
    </citation>
    <scope>NUCLEOTIDE SEQUENCE [LARGE SCALE GENOMIC DNA]</scope>
</reference>
<proteinExistence type="predicted"/>
<evidence type="ECO:0000313" key="2">
    <source>
        <dbReference type="Proteomes" id="UP001057402"/>
    </source>
</evidence>
<protein>
    <submittedName>
        <fullName evidence="1">Uncharacterized protein</fullName>
    </submittedName>
</protein>
<organism evidence="1 2">
    <name type="scientific">Melastoma candidum</name>
    <dbReference type="NCBI Taxonomy" id="119954"/>
    <lineage>
        <taxon>Eukaryota</taxon>
        <taxon>Viridiplantae</taxon>
        <taxon>Streptophyta</taxon>
        <taxon>Embryophyta</taxon>
        <taxon>Tracheophyta</taxon>
        <taxon>Spermatophyta</taxon>
        <taxon>Magnoliopsida</taxon>
        <taxon>eudicotyledons</taxon>
        <taxon>Gunneridae</taxon>
        <taxon>Pentapetalae</taxon>
        <taxon>rosids</taxon>
        <taxon>malvids</taxon>
        <taxon>Myrtales</taxon>
        <taxon>Melastomataceae</taxon>
        <taxon>Melastomatoideae</taxon>
        <taxon>Melastomateae</taxon>
        <taxon>Melastoma</taxon>
    </lineage>
</organism>
<sequence>MLSESGKVGEAMQVLRKMKDKGCKPTISTFNTLMKGYGIIGKTEESLKLLEIMKDEEGLKPNDRTYNILIQALCNRKNIDEAWSVVRKMATSGMHPDAVTFNTLARAYMLSGEIAKAEGMILEMQNNKVPPNERTCGIIGFLDVTDTGGVEEAITMMQDFGVKPDVARIEPDVHTFSILAKGYARTGESEKAKLVLTSMAKYGVYPNVVIFTTIISGWCSVGEMDQAIRVFEEMCRRGISPNRKTFETLIWGYGESKQPWQAENLLEVMEEKGVVSEMSTIRLLADPWRSIGLVTEAKRVMSDYSSKLEGRPNPHPCSFRTEP</sequence>
<dbReference type="Proteomes" id="UP001057402">
    <property type="component" value="Chromosome 3"/>
</dbReference>
<name>A0ACB9RMC1_9MYRT</name>
<dbReference type="EMBL" id="CM042882">
    <property type="protein sequence ID" value="KAI4380024.1"/>
    <property type="molecule type" value="Genomic_DNA"/>
</dbReference>
<comment type="caution">
    <text evidence="1">The sequence shown here is derived from an EMBL/GenBank/DDBJ whole genome shotgun (WGS) entry which is preliminary data.</text>
</comment>